<keyword evidence="6" id="KW-0175">Coiled coil</keyword>
<dbReference type="GO" id="GO:0008360">
    <property type="term" value="P:regulation of cell shape"/>
    <property type="evidence" value="ECO:0007669"/>
    <property type="project" value="UniProtKB-KW"/>
</dbReference>
<dbReference type="InterPro" id="IPR007221">
    <property type="entry name" value="MreC"/>
</dbReference>
<dbReference type="NCBIfam" id="TIGR00219">
    <property type="entry name" value="mreC"/>
    <property type="match status" value="1"/>
</dbReference>
<dbReference type="EMBL" id="PCWW01000041">
    <property type="protein sequence ID" value="PIR13365.1"/>
    <property type="molecule type" value="Genomic_DNA"/>
</dbReference>
<dbReference type="PIRSF" id="PIRSF038471">
    <property type="entry name" value="MreC"/>
    <property type="match status" value="1"/>
</dbReference>
<comment type="function">
    <text evidence="5">Involved in formation and maintenance of cell shape.</text>
</comment>
<feature type="transmembrane region" description="Helical" evidence="7">
    <location>
        <begin position="12"/>
        <end position="31"/>
    </location>
</feature>
<dbReference type="GO" id="GO:0005886">
    <property type="term" value="C:plasma membrane"/>
    <property type="evidence" value="ECO:0007669"/>
    <property type="project" value="TreeGrafter"/>
</dbReference>
<evidence type="ECO:0000313" key="9">
    <source>
        <dbReference type="EMBL" id="PIR13365.1"/>
    </source>
</evidence>
<evidence type="ECO:0000259" key="8">
    <source>
        <dbReference type="Pfam" id="PF04085"/>
    </source>
</evidence>
<dbReference type="Proteomes" id="UP000230869">
    <property type="component" value="Unassembled WGS sequence"/>
</dbReference>
<keyword evidence="7" id="KW-0812">Transmembrane</keyword>
<proteinExistence type="inferred from homology"/>
<keyword evidence="3 5" id="KW-0133">Cell shape</keyword>
<dbReference type="Gene3D" id="2.40.10.350">
    <property type="entry name" value="Rod shape-determining protein MreC, domain 2"/>
    <property type="match status" value="1"/>
</dbReference>
<feature type="coiled-coil region" evidence="6">
    <location>
        <begin position="63"/>
        <end position="93"/>
    </location>
</feature>
<keyword evidence="7" id="KW-1133">Transmembrane helix</keyword>
<dbReference type="PANTHER" id="PTHR34138">
    <property type="entry name" value="CELL SHAPE-DETERMINING PROTEIN MREC"/>
    <property type="match status" value="1"/>
</dbReference>
<evidence type="ECO:0000256" key="1">
    <source>
        <dbReference type="ARBA" id="ARBA00009369"/>
    </source>
</evidence>
<keyword evidence="7" id="KW-0472">Membrane</keyword>
<comment type="similarity">
    <text evidence="1 5">Belongs to the MreC family.</text>
</comment>
<feature type="domain" description="Rod shape-determining protein MreC beta-barrel core" evidence="8">
    <location>
        <begin position="124"/>
        <end position="265"/>
    </location>
</feature>
<accession>A0A2M6K8T9</accession>
<evidence type="ECO:0000256" key="3">
    <source>
        <dbReference type="ARBA" id="ARBA00022960"/>
    </source>
</evidence>
<comment type="caution">
    <text evidence="9">The sequence shown here is derived from an EMBL/GenBank/DDBJ whole genome shotgun (WGS) entry which is preliminary data.</text>
</comment>
<dbReference type="AlphaFoldDB" id="A0A2M6K8T9"/>
<dbReference type="Gene3D" id="2.40.10.340">
    <property type="entry name" value="Rod shape-determining protein MreC, domain 1"/>
    <property type="match status" value="1"/>
</dbReference>
<evidence type="ECO:0000256" key="5">
    <source>
        <dbReference type="PIRNR" id="PIRNR038471"/>
    </source>
</evidence>
<dbReference type="InterPro" id="IPR042175">
    <property type="entry name" value="Cell/Rod_MreC_2"/>
</dbReference>
<evidence type="ECO:0000256" key="6">
    <source>
        <dbReference type="SAM" id="Coils"/>
    </source>
</evidence>
<evidence type="ECO:0000313" key="10">
    <source>
        <dbReference type="Proteomes" id="UP000230869"/>
    </source>
</evidence>
<protein>
    <recommendedName>
        <fullName evidence="2 5">Cell shape-determining protein MreC</fullName>
    </recommendedName>
    <alternativeName>
        <fullName evidence="4 5">Cell shape protein MreC</fullName>
    </alternativeName>
</protein>
<dbReference type="Pfam" id="PF04085">
    <property type="entry name" value="MreC"/>
    <property type="match status" value="1"/>
</dbReference>
<reference evidence="9 10" key="1">
    <citation type="submission" date="2017-09" db="EMBL/GenBank/DDBJ databases">
        <title>Depth-based differentiation of microbial function through sediment-hosted aquifers and enrichment of novel symbionts in the deep terrestrial subsurface.</title>
        <authorList>
            <person name="Probst A.J."/>
            <person name="Ladd B."/>
            <person name="Jarett J.K."/>
            <person name="Geller-Mcgrath D.E."/>
            <person name="Sieber C.M."/>
            <person name="Emerson J.B."/>
            <person name="Anantharaman K."/>
            <person name="Thomas B.C."/>
            <person name="Malmstrom R."/>
            <person name="Stieglmeier M."/>
            <person name="Klingl A."/>
            <person name="Woyke T."/>
            <person name="Ryan C.M."/>
            <person name="Banfield J.F."/>
        </authorList>
    </citation>
    <scope>NUCLEOTIDE SEQUENCE [LARGE SCALE GENOMIC DNA]</scope>
    <source>
        <strain evidence="9">CG11_big_fil_rev_8_21_14_0_20_39_10</strain>
    </source>
</reference>
<gene>
    <name evidence="9" type="primary">mreC</name>
    <name evidence="9" type="ORF">COV49_02510</name>
</gene>
<sequence length="273" mass="30497">MLKSREKNIFKYIAVVGLLIFLHFIKILSPIEDAIINVFRPALSKIYTVGSELNISYSEQTNKKDLIKVIDELKKERNKLIAEKTKLEFVREENEKLRQYLKFFTTENYNYVLANVISQNVFIDAQKQNQYIIIDKGRKDGLADGLAVLDGQGVLVGKIAEVEENISKVFLVTNQDCKLAVLIQNQAAGQERTAGIAQGDLGLTVKLDFIPQTQKIEIGQLAVTSGLEEKIKRGLVIGKIVQVNSGSNEVWQTAVIEPLANLNELVIASVLLP</sequence>
<evidence type="ECO:0000256" key="4">
    <source>
        <dbReference type="ARBA" id="ARBA00032089"/>
    </source>
</evidence>
<organism evidence="9 10">
    <name type="scientific">Candidatus Falkowbacteria bacterium CG11_big_fil_rev_8_21_14_0_20_39_10</name>
    <dbReference type="NCBI Taxonomy" id="1974570"/>
    <lineage>
        <taxon>Bacteria</taxon>
        <taxon>Candidatus Falkowiibacteriota</taxon>
    </lineage>
</organism>
<dbReference type="InterPro" id="IPR042177">
    <property type="entry name" value="Cell/Rod_1"/>
</dbReference>
<dbReference type="PANTHER" id="PTHR34138:SF1">
    <property type="entry name" value="CELL SHAPE-DETERMINING PROTEIN MREC"/>
    <property type="match status" value="1"/>
</dbReference>
<dbReference type="InterPro" id="IPR055342">
    <property type="entry name" value="MreC_beta-barrel_core"/>
</dbReference>
<evidence type="ECO:0000256" key="2">
    <source>
        <dbReference type="ARBA" id="ARBA00013855"/>
    </source>
</evidence>
<evidence type="ECO:0000256" key="7">
    <source>
        <dbReference type="SAM" id="Phobius"/>
    </source>
</evidence>
<name>A0A2M6K8T9_9BACT</name>